<organism evidence="2 3">
    <name type="scientific">Marinobacter litoralis</name>
    <dbReference type="NCBI Taxonomy" id="187981"/>
    <lineage>
        <taxon>Bacteria</taxon>
        <taxon>Pseudomonadati</taxon>
        <taxon>Pseudomonadota</taxon>
        <taxon>Gammaproteobacteria</taxon>
        <taxon>Pseudomonadales</taxon>
        <taxon>Marinobacteraceae</taxon>
        <taxon>Marinobacter</taxon>
    </lineage>
</organism>
<name>A0A3M2RG51_9GAMM</name>
<evidence type="ECO:0000313" key="2">
    <source>
        <dbReference type="EMBL" id="RMJ04154.1"/>
    </source>
</evidence>
<sequence length="64" mass="7162">MIHQRNVSVRPQPSGILHNGVEMRREYTRAAVKQGLQFLSRKLRKANRQAVAAVQDLPQAQGGV</sequence>
<keyword evidence="1" id="KW-0175">Coiled coil</keyword>
<evidence type="ECO:0000256" key="1">
    <source>
        <dbReference type="SAM" id="Coils"/>
    </source>
</evidence>
<gene>
    <name evidence="2" type="ORF">DOQ08_01474</name>
</gene>
<reference evidence="2 3" key="1">
    <citation type="submission" date="2018-08" db="EMBL/GenBank/DDBJ databases">
        <title>Whole Genome Sequence of the Moderate Halophilic Marine Bacterium Marinobacter litoralis Sw-45.</title>
        <authorList>
            <person name="Musa H."/>
        </authorList>
    </citation>
    <scope>NUCLEOTIDE SEQUENCE [LARGE SCALE GENOMIC DNA]</scope>
    <source>
        <strain evidence="2 3">Sw-45</strain>
    </source>
</reference>
<accession>A0A3M2RG51</accession>
<feature type="coiled-coil region" evidence="1">
    <location>
        <begin position="29"/>
        <end position="56"/>
    </location>
</feature>
<comment type="caution">
    <text evidence="2">The sequence shown here is derived from an EMBL/GenBank/DDBJ whole genome shotgun (WGS) entry which is preliminary data.</text>
</comment>
<proteinExistence type="predicted"/>
<dbReference type="EMBL" id="QMDL01000002">
    <property type="protein sequence ID" value="RMJ04154.1"/>
    <property type="molecule type" value="Genomic_DNA"/>
</dbReference>
<dbReference type="Proteomes" id="UP000265903">
    <property type="component" value="Unassembled WGS sequence"/>
</dbReference>
<protein>
    <submittedName>
        <fullName evidence="2">Uncharacterized protein</fullName>
    </submittedName>
</protein>
<evidence type="ECO:0000313" key="3">
    <source>
        <dbReference type="Proteomes" id="UP000265903"/>
    </source>
</evidence>
<dbReference type="OrthoDB" id="6371013at2"/>
<dbReference type="AlphaFoldDB" id="A0A3M2RG51"/>
<dbReference type="RefSeq" id="WP_114334262.1">
    <property type="nucleotide sequence ID" value="NZ_QMDL01000002.1"/>
</dbReference>
<keyword evidence="3" id="KW-1185">Reference proteome</keyword>